<feature type="transmembrane region" description="Helical" evidence="12">
    <location>
        <begin position="144"/>
        <end position="162"/>
    </location>
</feature>
<reference evidence="15 16" key="1">
    <citation type="submission" date="2012-01" db="EMBL/GenBank/DDBJ databases">
        <title>The Genome Sequence of Helcococcus kunzii ATCC 51366.</title>
        <authorList>
            <consortium name="The Broad Institute Genome Sequencing Platform"/>
            <person name="Earl A."/>
            <person name="Ward D."/>
            <person name="Feldgarden M."/>
            <person name="Gevers D."/>
            <person name="Huys G."/>
            <person name="Young S.K."/>
            <person name="Zeng Q."/>
            <person name="Gargeya S."/>
            <person name="Fitzgerald M."/>
            <person name="Haas B."/>
            <person name="Abouelleil A."/>
            <person name="Alvarado L."/>
            <person name="Arachchi H.M."/>
            <person name="Berlin A."/>
            <person name="Chapman S.B."/>
            <person name="Gearin G."/>
            <person name="Goldberg J."/>
            <person name="Griggs A."/>
            <person name="Gujja S."/>
            <person name="Hansen M."/>
            <person name="Heiman D."/>
            <person name="Howarth C."/>
            <person name="Larimer J."/>
            <person name="Lui A."/>
            <person name="MacDonald P.J.P."/>
            <person name="McCowen C."/>
            <person name="Montmayeur A."/>
            <person name="Murphy C."/>
            <person name="Neiman D."/>
            <person name="Pearson M."/>
            <person name="Priest M."/>
            <person name="Roberts A."/>
            <person name="Saif S."/>
            <person name="Shea T."/>
            <person name="Sisk P."/>
            <person name="Stolte C."/>
            <person name="Sykes S."/>
            <person name="Wortman J."/>
            <person name="Nusbaum C."/>
            <person name="Birren B."/>
        </authorList>
    </citation>
    <scope>NUCLEOTIDE SEQUENCE [LARGE SCALE GENOMIC DNA]</scope>
    <source>
        <strain evidence="15 16">ATCC 51366</strain>
    </source>
</reference>
<dbReference type="GO" id="GO:0009401">
    <property type="term" value="P:phosphoenolpyruvate-dependent sugar phosphotransferase system"/>
    <property type="evidence" value="ECO:0007669"/>
    <property type="project" value="UniProtKB-KW"/>
</dbReference>
<organism evidence="15 16">
    <name type="scientific">Helcococcus kunzii ATCC 51366</name>
    <dbReference type="NCBI Taxonomy" id="883114"/>
    <lineage>
        <taxon>Bacteria</taxon>
        <taxon>Bacillati</taxon>
        <taxon>Bacillota</taxon>
        <taxon>Tissierellia</taxon>
        <taxon>Tissierellales</taxon>
        <taxon>Peptoniphilaceae</taxon>
        <taxon>Helcococcus</taxon>
    </lineage>
</organism>
<evidence type="ECO:0008006" key="17">
    <source>
        <dbReference type="Google" id="ProtNLM"/>
    </source>
</evidence>
<dbReference type="PROSITE" id="PS51103">
    <property type="entry name" value="PTS_EIIC_TYPE_1"/>
    <property type="match status" value="1"/>
</dbReference>
<sequence>MDNKNLAKLIFDNVGGEKNINSVSHCATRLRFDLKDDSIANTDEIMSSGDVISVLNRGGQYQVVIGTKVASVYDELTQFTDKTEGYVDADDDIEDNKKTKFNVFTFISGIFGPLLPAFAGAGILRGFTLLATQIGILSTESSTYNILTIAAMSVFYFLPILLAYTTAKSLKANVIFAMVIGASLINPDLIAMMGETGNGTTVDFMGIPVVLMNYASTVLPIVISILVYSKLEKLLKRIIPEGGHLVFVPLFSFLIMIPFTLMTIGPVTVWISTKIADFINYLIESNRMLTGLLIGGGWNGLVSVGLHWAVNPIMIQNIATLGYDYIVPFTFATNFAMMGAAIGVWLKAKDKTYKKYALTTAITIAFSGITEPAIYGVAIPLKKPFLAALIGGAAGGAYIGAMGVTAQSFVFGGLTTLPTFVGGQGNNMLHAIIGLSICVVVSAVLTYILGFEEQKNLQKTNI</sequence>
<dbReference type="GeneID" id="96999459"/>
<evidence type="ECO:0000256" key="12">
    <source>
        <dbReference type="SAM" id="Phobius"/>
    </source>
</evidence>
<comment type="subcellular location">
    <subcellularLocation>
        <location evidence="1">Cell membrane</location>
        <topology evidence="1">Multi-pass membrane protein</topology>
    </subcellularLocation>
</comment>
<feature type="transmembrane region" description="Helical" evidence="12">
    <location>
        <begin position="429"/>
        <end position="449"/>
    </location>
</feature>
<proteinExistence type="predicted"/>
<evidence type="ECO:0000256" key="11">
    <source>
        <dbReference type="PROSITE-ProRule" id="PRU00421"/>
    </source>
</evidence>
<evidence type="ECO:0000256" key="4">
    <source>
        <dbReference type="ARBA" id="ARBA00022597"/>
    </source>
</evidence>
<evidence type="ECO:0000259" key="13">
    <source>
        <dbReference type="PROSITE" id="PS51098"/>
    </source>
</evidence>
<evidence type="ECO:0000259" key="14">
    <source>
        <dbReference type="PROSITE" id="PS51103"/>
    </source>
</evidence>
<dbReference type="PROSITE" id="PS01035">
    <property type="entry name" value="PTS_EIIB_TYPE_1_CYS"/>
    <property type="match status" value="1"/>
</dbReference>
<evidence type="ECO:0000256" key="9">
    <source>
        <dbReference type="ARBA" id="ARBA00022989"/>
    </source>
</evidence>
<dbReference type="HOGENOM" id="CLU_012312_2_0_9"/>
<dbReference type="GO" id="GO:0015771">
    <property type="term" value="P:trehalose transport"/>
    <property type="evidence" value="ECO:0007669"/>
    <property type="project" value="TreeGrafter"/>
</dbReference>
<dbReference type="AlphaFoldDB" id="H3NQ98"/>
<keyword evidence="7 12" id="KW-0812">Transmembrane</keyword>
<keyword evidence="2" id="KW-0813">Transport</keyword>
<evidence type="ECO:0000256" key="6">
    <source>
        <dbReference type="ARBA" id="ARBA00022683"/>
    </source>
</evidence>
<feature type="domain" description="PTS EIIB type-1" evidence="13">
    <location>
        <begin position="4"/>
        <end position="86"/>
    </location>
</feature>
<evidence type="ECO:0000256" key="5">
    <source>
        <dbReference type="ARBA" id="ARBA00022679"/>
    </source>
</evidence>
<name>H3NQ98_9FIRM</name>
<dbReference type="InterPro" id="IPR013013">
    <property type="entry name" value="PTS_EIIC_1"/>
</dbReference>
<dbReference type="EMBL" id="AGEI01000028">
    <property type="protein sequence ID" value="EHR32578.1"/>
    <property type="molecule type" value="Genomic_DNA"/>
</dbReference>
<feature type="transmembrane region" description="Helical" evidence="12">
    <location>
        <begin position="174"/>
        <end position="193"/>
    </location>
</feature>
<keyword evidence="10 12" id="KW-0472">Membrane</keyword>
<dbReference type="InterPro" id="IPR050558">
    <property type="entry name" value="PTS_Sugar-Specific_Components"/>
</dbReference>
<evidence type="ECO:0000256" key="7">
    <source>
        <dbReference type="ARBA" id="ARBA00022692"/>
    </source>
</evidence>
<feature type="domain" description="PTS EIIC type-1" evidence="14">
    <location>
        <begin position="105"/>
        <end position="462"/>
    </location>
</feature>
<evidence type="ECO:0000256" key="8">
    <source>
        <dbReference type="ARBA" id="ARBA00022777"/>
    </source>
</evidence>
<dbReference type="eggNOG" id="COG1263">
    <property type="taxonomic scope" value="Bacteria"/>
</dbReference>
<dbReference type="RefSeq" id="WP_005399024.1">
    <property type="nucleotide sequence ID" value="NZ_JH601088.1"/>
</dbReference>
<dbReference type="Pfam" id="PF00367">
    <property type="entry name" value="PTS_EIIB"/>
    <property type="match status" value="1"/>
</dbReference>
<feature type="transmembrane region" description="Helical" evidence="12">
    <location>
        <begin position="322"/>
        <end position="346"/>
    </location>
</feature>
<keyword evidence="3" id="KW-1003">Cell membrane</keyword>
<dbReference type="PROSITE" id="PS51098">
    <property type="entry name" value="PTS_EIIB_TYPE_1"/>
    <property type="match status" value="1"/>
</dbReference>
<keyword evidence="4" id="KW-0762">Sugar transport</keyword>
<evidence type="ECO:0000256" key="10">
    <source>
        <dbReference type="ARBA" id="ARBA00023136"/>
    </source>
</evidence>
<evidence type="ECO:0000313" key="16">
    <source>
        <dbReference type="Proteomes" id="UP000004191"/>
    </source>
</evidence>
<dbReference type="eggNOG" id="COG1264">
    <property type="taxonomic scope" value="Bacteria"/>
</dbReference>
<comment type="caution">
    <text evidence="15">The sequence shown here is derived from an EMBL/GenBank/DDBJ whole genome shotgun (WGS) entry which is preliminary data.</text>
</comment>
<evidence type="ECO:0000256" key="2">
    <source>
        <dbReference type="ARBA" id="ARBA00022448"/>
    </source>
</evidence>
<protein>
    <recommendedName>
        <fullName evidence="17">PTS system, glucose-like IIB component</fullName>
    </recommendedName>
</protein>
<dbReference type="Proteomes" id="UP000004191">
    <property type="component" value="Unassembled WGS sequence"/>
</dbReference>
<feature type="transmembrane region" description="Helical" evidence="12">
    <location>
        <begin position="205"/>
        <end position="229"/>
    </location>
</feature>
<evidence type="ECO:0000313" key="15">
    <source>
        <dbReference type="EMBL" id="EHR32578.1"/>
    </source>
</evidence>
<dbReference type="GO" id="GO:0016301">
    <property type="term" value="F:kinase activity"/>
    <property type="evidence" value="ECO:0007669"/>
    <property type="project" value="UniProtKB-KW"/>
</dbReference>
<keyword evidence="8" id="KW-0418">Kinase</keyword>
<dbReference type="SUPFAM" id="SSF55604">
    <property type="entry name" value="Glucose permease domain IIB"/>
    <property type="match status" value="1"/>
</dbReference>
<dbReference type="InterPro" id="IPR003352">
    <property type="entry name" value="PTS_EIIC"/>
</dbReference>
<dbReference type="CDD" id="cd00212">
    <property type="entry name" value="PTS_IIB_glc"/>
    <property type="match status" value="1"/>
</dbReference>
<dbReference type="Pfam" id="PF02378">
    <property type="entry name" value="PTS_EIIC"/>
    <property type="match status" value="1"/>
</dbReference>
<evidence type="ECO:0000256" key="1">
    <source>
        <dbReference type="ARBA" id="ARBA00004651"/>
    </source>
</evidence>
<keyword evidence="6" id="KW-0598">Phosphotransferase system</keyword>
<keyword evidence="16" id="KW-1185">Reference proteome</keyword>
<dbReference type="PANTHER" id="PTHR30175:SF1">
    <property type="entry name" value="PTS SYSTEM ARBUTIN-, CELLOBIOSE-, AND SALICIN-SPECIFIC EIIBC COMPONENT-RELATED"/>
    <property type="match status" value="1"/>
</dbReference>
<feature type="transmembrane region" description="Helical" evidence="12">
    <location>
        <begin position="385"/>
        <end position="409"/>
    </location>
</feature>
<feature type="transmembrane region" description="Helical" evidence="12">
    <location>
        <begin position="358"/>
        <end position="378"/>
    </location>
</feature>
<dbReference type="InterPro" id="IPR001996">
    <property type="entry name" value="PTS_IIB_1"/>
</dbReference>
<dbReference type="FunFam" id="3.30.1360.60:FF:000001">
    <property type="entry name" value="PTS system glucose-specific IIBC component PtsG"/>
    <property type="match status" value="1"/>
</dbReference>
<dbReference type="GO" id="GO:0090589">
    <property type="term" value="F:protein-phosphocysteine-trehalose phosphotransferase system transporter activity"/>
    <property type="evidence" value="ECO:0007669"/>
    <property type="project" value="TreeGrafter"/>
</dbReference>
<dbReference type="InterPro" id="IPR036878">
    <property type="entry name" value="Glu_permease_IIB"/>
</dbReference>
<feature type="transmembrane region" description="Helical" evidence="12">
    <location>
        <begin position="103"/>
        <end position="124"/>
    </location>
</feature>
<dbReference type="GO" id="GO:0008982">
    <property type="term" value="F:protein-N(PI)-phosphohistidine-sugar phosphotransferase activity"/>
    <property type="evidence" value="ECO:0007669"/>
    <property type="project" value="InterPro"/>
</dbReference>
<feature type="transmembrane region" description="Helical" evidence="12">
    <location>
        <begin position="250"/>
        <end position="271"/>
    </location>
</feature>
<keyword evidence="5" id="KW-0808">Transferase</keyword>
<gene>
    <name evidence="15" type="ORF">HMPREF9709_01509</name>
</gene>
<dbReference type="STRING" id="883114.HMPREF9709_01509"/>
<dbReference type="InterPro" id="IPR018113">
    <property type="entry name" value="PTrfase_EIIB_Cys"/>
</dbReference>
<feature type="transmembrane region" description="Helical" evidence="12">
    <location>
        <begin position="291"/>
        <end position="310"/>
    </location>
</feature>
<keyword evidence="9 12" id="KW-1133">Transmembrane helix</keyword>
<dbReference type="PATRIC" id="fig|883114.3.peg.1507"/>
<dbReference type="Gene3D" id="3.30.1360.60">
    <property type="entry name" value="Glucose permease domain IIB"/>
    <property type="match status" value="1"/>
</dbReference>
<dbReference type="PANTHER" id="PTHR30175">
    <property type="entry name" value="PHOSPHOTRANSFERASE SYSTEM TRANSPORT PROTEIN"/>
    <property type="match status" value="1"/>
</dbReference>
<dbReference type="GO" id="GO:0005886">
    <property type="term" value="C:plasma membrane"/>
    <property type="evidence" value="ECO:0007669"/>
    <property type="project" value="UniProtKB-SubCell"/>
</dbReference>
<accession>H3NQ98</accession>
<evidence type="ECO:0000256" key="3">
    <source>
        <dbReference type="ARBA" id="ARBA00022475"/>
    </source>
</evidence>
<feature type="active site" description="Phosphocysteine intermediate; for EIIB activity" evidence="11">
    <location>
        <position position="26"/>
    </location>
</feature>